<feature type="compositionally biased region" description="Polar residues" evidence="1">
    <location>
        <begin position="1"/>
        <end position="15"/>
    </location>
</feature>
<accession>A0AAV8R1H4</accession>
<feature type="region of interest" description="Disordered" evidence="1">
    <location>
        <begin position="1"/>
        <end position="31"/>
    </location>
</feature>
<proteinExistence type="predicted"/>
<dbReference type="Proteomes" id="UP001222027">
    <property type="component" value="Unassembled WGS sequence"/>
</dbReference>
<evidence type="ECO:0000256" key="1">
    <source>
        <dbReference type="SAM" id="MobiDB-lite"/>
    </source>
</evidence>
<name>A0AAV8R1H4_ENSVE</name>
<reference evidence="2 3" key="1">
    <citation type="submission" date="2022-12" db="EMBL/GenBank/DDBJ databases">
        <title>Chromosome-scale assembly of the Ensete ventricosum genome.</title>
        <authorList>
            <person name="Dussert Y."/>
            <person name="Stocks J."/>
            <person name="Wendawek A."/>
            <person name="Woldeyes F."/>
            <person name="Nichols R.A."/>
            <person name="Borrell J.S."/>
        </authorList>
    </citation>
    <scope>NUCLEOTIDE SEQUENCE [LARGE SCALE GENOMIC DNA]</scope>
    <source>
        <strain evidence="3">cv. Maze</strain>
        <tissue evidence="2">Seeds</tissue>
    </source>
</reference>
<sequence>MRQGKTLTEEATVQQGSGGEPKQRSRNHSCVRGDLAGSMLWKQRAEMRQGMRLGSARATAATGGGWSPNQRLRLGCLPSVVSRLVASDAVEAAGL</sequence>
<keyword evidence="3" id="KW-1185">Reference proteome</keyword>
<protein>
    <submittedName>
        <fullName evidence="2">Uncharacterized protein</fullName>
    </submittedName>
</protein>
<dbReference type="AlphaFoldDB" id="A0AAV8R1H4"/>
<dbReference type="EMBL" id="JAQQAF010000005">
    <property type="protein sequence ID" value="KAJ8485172.1"/>
    <property type="molecule type" value="Genomic_DNA"/>
</dbReference>
<organism evidence="2 3">
    <name type="scientific">Ensete ventricosum</name>
    <name type="common">Abyssinian banana</name>
    <name type="synonym">Musa ensete</name>
    <dbReference type="NCBI Taxonomy" id="4639"/>
    <lineage>
        <taxon>Eukaryota</taxon>
        <taxon>Viridiplantae</taxon>
        <taxon>Streptophyta</taxon>
        <taxon>Embryophyta</taxon>
        <taxon>Tracheophyta</taxon>
        <taxon>Spermatophyta</taxon>
        <taxon>Magnoliopsida</taxon>
        <taxon>Liliopsida</taxon>
        <taxon>Zingiberales</taxon>
        <taxon>Musaceae</taxon>
        <taxon>Ensete</taxon>
    </lineage>
</organism>
<evidence type="ECO:0000313" key="2">
    <source>
        <dbReference type="EMBL" id="KAJ8485172.1"/>
    </source>
</evidence>
<evidence type="ECO:0000313" key="3">
    <source>
        <dbReference type="Proteomes" id="UP001222027"/>
    </source>
</evidence>
<gene>
    <name evidence="2" type="ORF">OPV22_017657</name>
</gene>
<comment type="caution">
    <text evidence="2">The sequence shown here is derived from an EMBL/GenBank/DDBJ whole genome shotgun (WGS) entry which is preliminary data.</text>
</comment>